<sequence>MLLHQPIRAFITSSQHHSVHKQTYFMASNSTDTVFAFADTTISRAFGFIGILSESGTAAEPPTT</sequence>
<organism evidence="1">
    <name type="scientific">Mesocestoides corti</name>
    <name type="common">Flatworm</name>
    <dbReference type="NCBI Taxonomy" id="53468"/>
    <lineage>
        <taxon>Eukaryota</taxon>
        <taxon>Metazoa</taxon>
        <taxon>Spiralia</taxon>
        <taxon>Lophotrochozoa</taxon>
        <taxon>Platyhelminthes</taxon>
        <taxon>Cestoda</taxon>
        <taxon>Eucestoda</taxon>
        <taxon>Cyclophyllidea</taxon>
        <taxon>Mesocestoididae</taxon>
        <taxon>Mesocestoides</taxon>
    </lineage>
</organism>
<dbReference type="WBParaSite" id="MCU_014614-RA">
    <property type="protein sequence ID" value="MCU_014614-RA"/>
    <property type="gene ID" value="MCU_014614"/>
</dbReference>
<proteinExistence type="predicted"/>
<reference evidence="1" key="1">
    <citation type="submission" date="2019-11" db="UniProtKB">
        <authorList>
            <consortium name="WormBaseParasite"/>
        </authorList>
    </citation>
    <scope>IDENTIFICATION</scope>
</reference>
<protein>
    <submittedName>
        <fullName evidence="1">Uncharacterized protein</fullName>
    </submittedName>
</protein>
<name>A0A5K3G2W9_MESCO</name>
<dbReference type="AlphaFoldDB" id="A0A5K3G2W9"/>
<accession>A0A5K3G2W9</accession>
<evidence type="ECO:0000313" key="1">
    <source>
        <dbReference type="WBParaSite" id="MCU_014614-RA"/>
    </source>
</evidence>